<gene>
    <name evidence="1" type="ORF">SVIM_LOCUS324760</name>
</gene>
<organism evidence="1">
    <name type="scientific">Salix viminalis</name>
    <name type="common">Common osier</name>
    <name type="synonym">Basket willow</name>
    <dbReference type="NCBI Taxonomy" id="40686"/>
    <lineage>
        <taxon>Eukaryota</taxon>
        <taxon>Viridiplantae</taxon>
        <taxon>Streptophyta</taxon>
        <taxon>Embryophyta</taxon>
        <taxon>Tracheophyta</taxon>
        <taxon>Spermatophyta</taxon>
        <taxon>Magnoliopsida</taxon>
        <taxon>eudicotyledons</taxon>
        <taxon>Gunneridae</taxon>
        <taxon>Pentapetalae</taxon>
        <taxon>rosids</taxon>
        <taxon>fabids</taxon>
        <taxon>Malpighiales</taxon>
        <taxon>Salicaceae</taxon>
        <taxon>Saliceae</taxon>
        <taxon>Salix</taxon>
    </lineage>
</organism>
<accession>A0A6N2MI62</accession>
<dbReference type="AlphaFoldDB" id="A0A6N2MI62"/>
<sequence>MPSFDPQLPISNSVYGSSSITFDIHVFNLTFHSLFHPSSCISVRASTIHPYRATDFGVFLEDDAIDLSPGTVFISAKERTQAFPSDLLNSGAFDKKQSSTSVNIKSSAVQVESQRLPLEEVQQLNRFYTKC</sequence>
<reference evidence="1" key="1">
    <citation type="submission" date="2019-03" db="EMBL/GenBank/DDBJ databases">
        <authorList>
            <person name="Mank J."/>
            <person name="Almeida P."/>
        </authorList>
    </citation>
    <scope>NUCLEOTIDE SEQUENCE</scope>
    <source>
        <strain evidence="1">78183</strain>
    </source>
</reference>
<name>A0A6N2MI62_SALVM</name>
<protein>
    <submittedName>
        <fullName evidence="1">Uncharacterized protein</fullName>
    </submittedName>
</protein>
<proteinExistence type="predicted"/>
<dbReference type="EMBL" id="CAADRP010001707">
    <property type="protein sequence ID" value="VFU49297.1"/>
    <property type="molecule type" value="Genomic_DNA"/>
</dbReference>
<evidence type="ECO:0000313" key="1">
    <source>
        <dbReference type="EMBL" id="VFU49297.1"/>
    </source>
</evidence>